<evidence type="ECO:0000256" key="1">
    <source>
        <dbReference type="SAM" id="Phobius"/>
    </source>
</evidence>
<evidence type="ECO:0000259" key="2">
    <source>
        <dbReference type="Pfam" id="PF11127"/>
    </source>
</evidence>
<comment type="caution">
    <text evidence="3">The sequence shown here is derived from an EMBL/GenBank/DDBJ whole genome shotgun (WGS) entry which is preliminary data.</text>
</comment>
<dbReference type="AlphaFoldDB" id="A0A5J5HRN2"/>
<keyword evidence="1" id="KW-1133">Transmembrane helix</keyword>
<name>A0A5J5HRN2_9BACI</name>
<accession>A0A5J5HRN2</accession>
<gene>
    <name evidence="3" type="ORF">F4V44_11340</name>
</gene>
<dbReference type="EMBL" id="VYKL01000016">
    <property type="protein sequence ID" value="KAA9024363.1"/>
    <property type="molecule type" value="Genomic_DNA"/>
</dbReference>
<dbReference type="Proteomes" id="UP000326671">
    <property type="component" value="Unassembled WGS sequence"/>
</dbReference>
<evidence type="ECO:0000313" key="3">
    <source>
        <dbReference type="EMBL" id="KAA9024363.1"/>
    </source>
</evidence>
<evidence type="ECO:0000313" key="4">
    <source>
        <dbReference type="Proteomes" id="UP000326671"/>
    </source>
</evidence>
<keyword evidence="1" id="KW-0472">Membrane</keyword>
<keyword evidence="4" id="KW-1185">Reference proteome</keyword>
<dbReference type="OrthoDB" id="5405951at2"/>
<reference evidence="3 4" key="1">
    <citation type="submission" date="2019-09" db="EMBL/GenBank/DDBJ databases">
        <title>Whole genome sequences of isolates from the Mars Exploration Rovers.</title>
        <authorList>
            <person name="Seuylemezian A."/>
            <person name="Vaishampayan P."/>
        </authorList>
    </citation>
    <scope>NUCLEOTIDE SEQUENCE [LARGE SCALE GENOMIC DNA]</scope>
    <source>
        <strain evidence="3 4">MER_TA_151</strain>
    </source>
</reference>
<keyword evidence="1" id="KW-0812">Transmembrane</keyword>
<protein>
    <submittedName>
        <fullName evidence="3">DUF2892 domain-containing protein</fullName>
    </submittedName>
</protein>
<sequence>MKVEKNIGILNALIRITAGLTLLAWCTAKLSKRPYCNSYIWLSICGAMKVAEGIVRFCPITAMIQNEQVTNLLQEGSEQNETQSSFDETVPS</sequence>
<organism evidence="3 4">
    <name type="scientific">Niallia endozanthoxylica</name>
    <dbReference type="NCBI Taxonomy" id="2036016"/>
    <lineage>
        <taxon>Bacteria</taxon>
        <taxon>Bacillati</taxon>
        <taxon>Bacillota</taxon>
        <taxon>Bacilli</taxon>
        <taxon>Bacillales</taxon>
        <taxon>Bacillaceae</taxon>
        <taxon>Niallia</taxon>
    </lineage>
</organism>
<feature type="transmembrane region" description="Helical" evidence="1">
    <location>
        <begin position="6"/>
        <end position="25"/>
    </location>
</feature>
<dbReference type="InterPro" id="IPR021309">
    <property type="entry name" value="YgaP-like_TM"/>
</dbReference>
<dbReference type="Pfam" id="PF11127">
    <property type="entry name" value="YgaP-like_TM"/>
    <property type="match status" value="1"/>
</dbReference>
<feature type="domain" description="Inner membrane protein YgaP-like transmembrane" evidence="2">
    <location>
        <begin position="4"/>
        <end position="64"/>
    </location>
</feature>
<proteinExistence type="predicted"/>